<reference evidence="1" key="2">
    <citation type="journal article" date="2022" name="New Phytol.">
        <title>Evolutionary transition to the ectomycorrhizal habit in the genomes of a hyperdiverse lineage of mushroom-forming fungi.</title>
        <authorList>
            <person name="Looney B."/>
            <person name="Miyauchi S."/>
            <person name="Morin E."/>
            <person name="Drula E."/>
            <person name="Courty P.E."/>
            <person name="Kohler A."/>
            <person name="Kuo A."/>
            <person name="LaButti K."/>
            <person name="Pangilinan J."/>
            <person name="Lipzen A."/>
            <person name="Riley R."/>
            <person name="Andreopoulos W."/>
            <person name="He G."/>
            <person name="Johnson J."/>
            <person name="Nolan M."/>
            <person name="Tritt A."/>
            <person name="Barry K.W."/>
            <person name="Grigoriev I.V."/>
            <person name="Nagy L.G."/>
            <person name="Hibbett D."/>
            <person name="Henrissat B."/>
            <person name="Matheny P.B."/>
            <person name="Labbe J."/>
            <person name="Martin F.M."/>
        </authorList>
    </citation>
    <scope>NUCLEOTIDE SEQUENCE</scope>
    <source>
        <strain evidence="1">FP105234-sp</strain>
    </source>
</reference>
<proteinExistence type="predicted"/>
<accession>A0ACB8S8K4</accession>
<dbReference type="EMBL" id="MU275847">
    <property type="protein sequence ID" value="KAI0052118.1"/>
    <property type="molecule type" value="Genomic_DNA"/>
</dbReference>
<protein>
    <submittedName>
        <fullName evidence="1">Uncharacterized protein</fullName>
    </submittedName>
</protein>
<name>A0ACB8S8K4_9AGAM</name>
<evidence type="ECO:0000313" key="1">
    <source>
        <dbReference type="EMBL" id="KAI0052118.1"/>
    </source>
</evidence>
<dbReference type="Proteomes" id="UP000814033">
    <property type="component" value="Unassembled WGS sequence"/>
</dbReference>
<sequence length="314" mass="33401">MSDAGSLTPIPATDQTAVQYAGDWNNGNKKNPFPFTNAPSANVTVSFHGTKIQANGFWKPDGEQSFMSVTMDDKDPVVTVVQASDGNTPITLFDSGELSCGSHTMALTLTEPKTAMGIEGFAFEPCVFAAEPSGSTSVISTPVSSSSPTASAVGSQDGNTSSLASSSHSHIGLIVGVAVGAVVGLLLLLLGLLLFMRRRKGSLSFQMQNAPSAEFLQSADFVRKTSLETLPEARLPETSTGAVKPSRGSVYPDEKADKSYLDLQPEVDEVGYVHGYLADSKEWEQRQEQYDAERGRARTTSEYLPRYQPSASGS</sequence>
<comment type="caution">
    <text evidence="1">The sequence shown here is derived from an EMBL/GenBank/DDBJ whole genome shotgun (WGS) entry which is preliminary data.</text>
</comment>
<gene>
    <name evidence="1" type="ORF">FA95DRAFT_1553788</name>
</gene>
<reference evidence="1" key="1">
    <citation type="submission" date="2021-02" db="EMBL/GenBank/DDBJ databases">
        <authorList>
            <consortium name="DOE Joint Genome Institute"/>
            <person name="Ahrendt S."/>
            <person name="Looney B.P."/>
            <person name="Miyauchi S."/>
            <person name="Morin E."/>
            <person name="Drula E."/>
            <person name="Courty P.E."/>
            <person name="Chicoki N."/>
            <person name="Fauchery L."/>
            <person name="Kohler A."/>
            <person name="Kuo A."/>
            <person name="Labutti K."/>
            <person name="Pangilinan J."/>
            <person name="Lipzen A."/>
            <person name="Riley R."/>
            <person name="Andreopoulos W."/>
            <person name="He G."/>
            <person name="Johnson J."/>
            <person name="Barry K.W."/>
            <person name="Grigoriev I.V."/>
            <person name="Nagy L."/>
            <person name="Hibbett D."/>
            <person name="Henrissat B."/>
            <person name="Matheny P.B."/>
            <person name="Labbe J."/>
            <person name="Martin F."/>
        </authorList>
    </citation>
    <scope>NUCLEOTIDE SEQUENCE</scope>
    <source>
        <strain evidence="1">FP105234-sp</strain>
    </source>
</reference>
<keyword evidence="2" id="KW-1185">Reference proteome</keyword>
<evidence type="ECO:0000313" key="2">
    <source>
        <dbReference type="Proteomes" id="UP000814033"/>
    </source>
</evidence>
<organism evidence="1 2">
    <name type="scientific">Auriscalpium vulgare</name>
    <dbReference type="NCBI Taxonomy" id="40419"/>
    <lineage>
        <taxon>Eukaryota</taxon>
        <taxon>Fungi</taxon>
        <taxon>Dikarya</taxon>
        <taxon>Basidiomycota</taxon>
        <taxon>Agaricomycotina</taxon>
        <taxon>Agaricomycetes</taxon>
        <taxon>Russulales</taxon>
        <taxon>Auriscalpiaceae</taxon>
        <taxon>Auriscalpium</taxon>
    </lineage>
</organism>